<evidence type="ECO:0000313" key="2">
    <source>
        <dbReference type="Proteomes" id="UP000829398"/>
    </source>
</evidence>
<name>A0ACB8IDW9_CITSI</name>
<dbReference type="Proteomes" id="UP000829398">
    <property type="component" value="Chromosome 8"/>
</dbReference>
<protein>
    <submittedName>
        <fullName evidence="1">Major facilitator superfamily protein</fullName>
    </submittedName>
</protein>
<sequence>MGMEKEIKTLSHLFVTVFLWGFATMMVVPAITDVTMMALCPGLDECSLAIYLSGFQQAIIGLGTLVMMPVIGNLSDQYGRKAMLTLPLTLSIIPLAILAYRRSISFFYAYYALRTLTAMVCEGSINCLALAYVADNISERQRASAFGILLGVLSASFVCGTLAARFLSTTSAFQAATIVSMLAAAYMRVFLKDDVPNDDDDDLTRPIITEETEGVNQNESNSPVKIPVCKKIPSIRDLICLLRSSVTLSQAAVVAFFSGLSEGGMQASFLLLFMPLLAPILGEAKLLSLGLFAACINMFICSISWSAWVPYATTAFSVLVVFATPSFRSIVSKQVGPNEQGKAQGCISGISSFANIVSPLIFSPLTALFLSKGAPFNFPDGTDVSNQMFHFSDGCLYSESYDESHSCKLQVTKPVLLSLVLRIMLYPKNGVLISVDLNGRRNPRKCLLILLYLWYISTLPCRITAGKPHSLGKLSQ</sequence>
<gene>
    <name evidence="1" type="ORF">KPL71_022466</name>
</gene>
<evidence type="ECO:0000313" key="1">
    <source>
        <dbReference type="EMBL" id="KAH9694565.1"/>
    </source>
</evidence>
<keyword evidence="2" id="KW-1185">Reference proteome</keyword>
<comment type="caution">
    <text evidence="1">The sequence shown here is derived from an EMBL/GenBank/DDBJ whole genome shotgun (WGS) entry which is preliminary data.</text>
</comment>
<dbReference type="EMBL" id="CM039177">
    <property type="protein sequence ID" value="KAH9694565.1"/>
    <property type="molecule type" value="Genomic_DNA"/>
</dbReference>
<organism evidence="1 2">
    <name type="scientific">Citrus sinensis</name>
    <name type="common">Sweet orange</name>
    <name type="synonym">Citrus aurantium var. sinensis</name>
    <dbReference type="NCBI Taxonomy" id="2711"/>
    <lineage>
        <taxon>Eukaryota</taxon>
        <taxon>Viridiplantae</taxon>
        <taxon>Streptophyta</taxon>
        <taxon>Embryophyta</taxon>
        <taxon>Tracheophyta</taxon>
        <taxon>Spermatophyta</taxon>
        <taxon>Magnoliopsida</taxon>
        <taxon>eudicotyledons</taxon>
        <taxon>Gunneridae</taxon>
        <taxon>Pentapetalae</taxon>
        <taxon>rosids</taxon>
        <taxon>malvids</taxon>
        <taxon>Sapindales</taxon>
        <taxon>Rutaceae</taxon>
        <taxon>Aurantioideae</taxon>
        <taxon>Citrus</taxon>
    </lineage>
</organism>
<reference evidence="2" key="1">
    <citation type="journal article" date="2023" name="Hortic. Res.">
        <title>A chromosome-level phased genome enabling allele-level studies in sweet orange: a case study on citrus Huanglongbing tolerance.</title>
        <authorList>
            <person name="Wu B."/>
            <person name="Yu Q."/>
            <person name="Deng Z."/>
            <person name="Duan Y."/>
            <person name="Luo F."/>
            <person name="Gmitter F. Jr."/>
        </authorList>
    </citation>
    <scope>NUCLEOTIDE SEQUENCE [LARGE SCALE GENOMIC DNA]</scope>
    <source>
        <strain evidence="2">cv. Valencia</strain>
    </source>
</reference>
<accession>A0ACB8IDW9</accession>
<proteinExistence type="predicted"/>